<keyword evidence="1" id="KW-0059">Arsenical resistance</keyword>
<feature type="domain" description="HTH arsR-type" evidence="5">
    <location>
        <begin position="10"/>
        <end position="104"/>
    </location>
</feature>
<comment type="caution">
    <text evidence="6">The sequence shown here is derived from an EMBL/GenBank/DDBJ whole genome shotgun (WGS) entry which is preliminary data.</text>
</comment>
<dbReference type="InterPro" id="IPR036388">
    <property type="entry name" value="WH-like_DNA-bd_sf"/>
</dbReference>
<dbReference type="GO" id="GO:0003677">
    <property type="term" value="F:DNA binding"/>
    <property type="evidence" value="ECO:0007669"/>
    <property type="project" value="UniProtKB-KW"/>
</dbReference>
<name>A0A498C134_9GAMM</name>
<dbReference type="InterPro" id="IPR051081">
    <property type="entry name" value="HTH_MetalResp_TranReg"/>
</dbReference>
<dbReference type="Proteomes" id="UP000275461">
    <property type="component" value="Unassembled WGS sequence"/>
</dbReference>
<evidence type="ECO:0000256" key="2">
    <source>
        <dbReference type="ARBA" id="ARBA00023015"/>
    </source>
</evidence>
<reference evidence="6 7" key="1">
    <citation type="submission" date="2018-10" db="EMBL/GenBank/DDBJ databases">
        <title>Genomic Encyclopedia of Type Strains, Phase IV (KMG-IV): sequencing the most valuable type-strain genomes for metagenomic binning, comparative biology and taxonomic classification.</title>
        <authorList>
            <person name="Goeker M."/>
        </authorList>
    </citation>
    <scope>NUCLEOTIDE SEQUENCE [LARGE SCALE GENOMIC DNA]</scope>
    <source>
        <strain evidence="6 7">DSM 12769</strain>
    </source>
</reference>
<evidence type="ECO:0000256" key="3">
    <source>
        <dbReference type="ARBA" id="ARBA00023125"/>
    </source>
</evidence>
<dbReference type="PANTHER" id="PTHR33154:SF18">
    <property type="entry name" value="ARSENICAL RESISTANCE OPERON REPRESSOR"/>
    <property type="match status" value="1"/>
</dbReference>
<dbReference type="SUPFAM" id="SSF46785">
    <property type="entry name" value="Winged helix' DNA-binding domain"/>
    <property type="match status" value="1"/>
</dbReference>
<dbReference type="PRINTS" id="PR00778">
    <property type="entry name" value="HTHARSR"/>
</dbReference>
<dbReference type="InterPro" id="IPR001845">
    <property type="entry name" value="HTH_ArsR_DNA-bd_dom"/>
</dbReference>
<keyword evidence="3" id="KW-0238">DNA-binding</keyword>
<evidence type="ECO:0000256" key="1">
    <source>
        <dbReference type="ARBA" id="ARBA00022849"/>
    </source>
</evidence>
<dbReference type="PANTHER" id="PTHR33154">
    <property type="entry name" value="TRANSCRIPTIONAL REGULATOR, ARSR FAMILY"/>
    <property type="match status" value="1"/>
</dbReference>
<dbReference type="SMART" id="SM00418">
    <property type="entry name" value="HTH_ARSR"/>
    <property type="match status" value="1"/>
</dbReference>
<dbReference type="NCBIfam" id="NF007528">
    <property type="entry name" value="PRK10141.1"/>
    <property type="match status" value="1"/>
</dbReference>
<dbReference type="GO" id="GO:0046685">
    <property type="term" value="P:response to arsenic-containing substance"/>
    <property type="evidence" value="ECO:0007669"/>
    <property type="project" value="UniProtKB-KW"/>
</dbReference>
<dbReference type="Gene3D" id="1.10.10.10">
    <property type="entry name" value="Winged helix-like DNA-binding domain superfamily/Winged helix DNA-binding domain"/>
    <property type="match status" value="1"/>
</dbReference>
<keyword evidence="4" id="KW-0804">Transcription</keyword>
<evidence type="ECO:0000313" key="7">
    <source>
        <dbReference type="Proteomes" id="UP000275461"/>
    </source>
</evidence>
<dbReference type="FunFam" id="1.10.10.10:FF:000279">
    <property type="entry name" value="Transcriptional regulator, ArsR family"/>
    <property type="match status" value="1"/>
</dbReference>
<dbReference type="EMBL" id="RCDA01000002">
    <property type="protein sequence ID" value="RLK48849.1"/>
    <property type="molecule type" value="Genomic_DNA"/>
</dbReference>
<dbReference type="NCBIfam" id="NF033788">
    <property type="entry name" value="HTH_metalloreg"/>
    <property type="match status" value="1"/>
</dbReference>
<dbReference type="CDD" id="cd00090">
    <property type="entry name" value="HTH_ARSR"/>
    <property type="match status" value="1"/>
</dbReference>
<organism evidence="6 7">
    <name type="scientific">Alkalispirillum mobile</name>
    <dbReference type="NCBI Taxonomy" id="85925"/>
    <lineage>
        <taxon>Bacteria</taxon>
        <taxon>Pseudomonadati</taxon>
        <taxon>Pseudomonadota</taxon>
        <taxon>Gammaproteobacteria</taxon>
        <taxon>Chromatiales</taxon>
        <taxon>Ectothiorhodospiraceae</taxon>
        <taxon>Alkalispirillum</taxon>
    </lineage>
</organism>
<dbReference type="GO" id="GO:0003700">
    <property type="term" value="F:DNA-binding transcription factor activity"/>
    <property type="evidence" value="ECO:0007669"/>
    <property type="project" value="InterPro"/>
</dbReference>
<gene>
    <name evidence="6" type="ORF">DFR31_1964</name>
</gene>
<evidence type="ECO:0000259" key="5">
    <source>
        <dbReference type="PROSITE" id="PS50987"/>
    </source>
</evidence>
<dbReference type="AlphaFoldDB" id="A0A498C134"/>
<dbReference type="InterPro" id="IPR011991">
    <property type="entry name" value="ArsR-like_HTH"/>
</dbReference>
<dbReference type="InterPro" id="IPR036390">
    <property type="entry name" value="WH_DNA-bd_sf"/>
</dbReference>
<dbReference type="Pfam" id="PF01022">
    <property type="entry name" value="HTH_5"/>
    <property type="match status" value="1"/>
</dbReference>
<evidence type="ECO:0000256" key="4">
    <source>
        <dbReference type="ARBA" id="ARBA00023163"/>
    </source>
</evidence>
<sequence>MLVHIYGKAYIVPMDIAPEKLFRLLADTTRLQSVILLQAEGRLCVCELTHALELSQPKISRHLAQLRDAGVVVDERRGQWVHYRLADDLPDWVHRVVEAAAGAAGVPWQAAHQRLCCMPNRPPLN</sequence>
<proteinExistence type="predicted"/>
<protein>
    <submittedName>
        <fullName evidence="6">ArsR family transcriptional regulator</fullName>
    </submittedName>
</protein>
<keyword evidence="7" id="KW-1185">Reference proteome</keyword>
<keyword evidence="2" id="KW-0805">Transcription regulation</keyword>
<accession>A0A498C134</accession>
<evidence type="ECO:0000313" key="6">
    <source>
        <dbReference type="EMBL" id="RLK48849.1"/>
    </source>
</evidence>
<dbReference type="PROSITE" id="PS50987">
    <property type="entry name" value="HTH_ARSR_2"/>
    <property type="match status" value="1"/>
</dbReference>